<protein>
    <submittedName>
        <fullName evidence="1">Uncharacterized protein</fullName>
    </submittedName>
</protein>
<dbReference type="AlphaFoldDB" id="A0A0F9GFW7"/>
<organism evidence="1">
    <name type="scientific">marine sediment metagenome</name>
    <dbReference type="NCBI Taxonomy" id="412755"/>
    <lineage>
        <taxon>unclassified sequences</taxon>
        <taxon>metagenomes</taxon>
        <taxon>ecological metagenomes</taxon>
    </lineage>
</organism>
<accession>A0A0F9GFW7</accession>
<sequence length="68" mass="7709">MPIRVEISLDPNNRHEFHNIEGGLALLLDGEYGLSVRVTGRKQDWRALVQRLVEWGLIKVELKDVTGG</sequence>
<evidence type="ECO:0000313" key="1">
    <source>
        <dbReference type="EMBL" id="KKL62037.1"/>
    </source>
</evidence>
<gene>
    <name evidence="1" type="ORF">LCGC14_2189270</name>
</gene>
<reference evidence="1" key="1">
    <citation type="journal article" date="2015" name="Nature">
        <title>Complex archaea that bridge the gap between prokaryotes and eukaryotes.</title>
        <authorList>
            <person name="Spang A."/>
            <person name="Saw J.H."/>
            <person name="Jorgensen S.L."/>
            <person name="Zaremba-Niedzwiedzka K."/>
            <person name="Martijn J."/>
            <person name="Lind A.E."/>
            <person name="van Eijk R."/>
            <person name="Schleper C."/>
            <person name="Guy L."/>
            <person name="Ettema T.J."/>
        </authorList>
    </citation>
    <scope>NUCLEOTIDE SEQUENCE</scope>
</reference>
<comment type="caution">
    <text evidence="1">The sequence shown here is derived from an EMBL/GenBank/DDBJ whole genome shotgun (WGS) entry which is preliminary data.</text>
</comment>
<proteinExistence type="predicted"/>
<dbReference type="EMBL" id="LAZR01028620">
    <property type="protein sequence ID" value="KKL62037.1"/>
    <property type="molecule type" value="Genomic_DNA"/>
</dbReference>
<name>A0A0F9GFW7_9ZZZZ</name>